<evidence type="ECO:0000256" key="1">
    <source>
        <dbReference type="SAM" id="Phobius"/>
    </source>
</evidence>
<feature type="transmembrane region" description="Helical" evidence="1">
    <location>
        <begin position="243"/>
        <end position="264"/>
    </location>
</feature>
<dbReference type="RefSeq" id="WP_058860116.1">
    <property type="nucleotide sequence ID" value="NZ_LPXO01000001.1"/>
</dbReference>
<comment type="caution">
    <text evidence="2">The sequence shown here is derived from an EMBL/GenBank/DDBJ whole genome shotgun (WGS) entry which is preliminary data.</text>
</comment>
<dbReference type="OrthoDB" id="7402611at2"/>
<evidence type="ECO:0000313" key="3">
    <source>
        <dbReference type="Proteomes" id="UP000054396"/>
    </source>
</evidence>
<dbReference type="EMBL" id="LPXO01000001">
    <property type="protein sequence ID" value="KUF12166.1"/>
    <property type="molecule type" value="Genomic_DNA"/>
</dbReference>
<keyword evidence="1" id="KW-0812">Transmembrane</keyword>
<dbReference type="AlphaFoldDB" id="A0A0W7WNM7"/>
<dbReference type="Pfam" id="PF13687">
    <property type="entry name" value="DUF4153"/>
    <property type="match status" value="1"/>
</dbReference>
<organism evidence="2 3">
    <name type="scientific">Pseudoponticoccus marisrubri</name>
    <dbReference type="NCBI Taxonomy" id="1685382"/>
    <lineage>
        <taxon>Bacteria</taxon>
        <taxon>Pseudomonadati</taxon>
        <taxon>Pseudomonadota</taxon>
        <taxon>Alphaproteobacteria</taxon>
        <taxon>Rhodobacterales</taxon>
        <taxon>Roseobacteraceae</taxon>
        <taxon>Pseudoponticoccus</taxon>
    </lineage>
</organism>
<feature type="transmembrane region" description="Helical" evidence="1">
    <location>
        <begin position="276"/>
        <end position="301"/>
    </location>
</feature>
<accession>A0A0W7WNM7</accession>
<feature type="transmembrane region" description="Helical" evidence="1">
    <location>
        <begin position="67"/>
        <end position="86"/>
    </location>
</feature>
<protein>
    <recommendedName>
        <fullName evidence="4">DUF4153 domain-containing protein</fullName>
    </recommendedName>
</protein>
<gene>
    <name evidence="2" type="ORF">AVJ23_00045</name>
</gene>
<name>A0A0W7WNM7_9RHOB</name>
<feature type="transmembrane region" description="Helical" evidence="1">
    <location>
        <begin position="347"/>
        <end position="367"/>
    </location>
</feature>
<feature type="transmembrane region" description="Helical" evidence="1">
    <location>
        <begin position="180"/>
        <end position="205"/>
    </location>
</feature>
<evidence type="ECO:0000313" key="2">
    <source>
        <dbReference type="EMBL" id="KUF12166.1"/>
    </source>
</evidence>
<sequence>MTARSPGKLALTLVVLGALAGLSGWALGEGWRDGVLGERRMLFLTGFAAASFGIGLALTGPLRLRRVALPALGCGVVLAGLLWWAAGRHADVSDFLDLGYPLLCFGMALVIVTPFLLSLLSDPEGWRSYPVLFAQSWQIAVRFLAGALFTALFWGLLSLSDALLQIVGLPLMEMVTRHPPVTWALTGAVFGLALAAVHEMAAYLAPDLVLRLLRLFVPVVLLVVAVFLVALPVQGWDGLVRGFSPAATLMAFGIAAVVLVTVAVDRNRQEAVQAPLMRWATVGLAALVLVLAALAVWAIWMRVSAYGWTPARLMAFTVAAVLVVYGIGYVAALVLRAGWMARIREVNIWMALATLAVCVIWLTPLFVPERISAEDQAQRALAGLPARALALDELAGDWGLAGQAAQERIAAARPELADPETRRLARGSAAPAPSSSQRARLLAILPVYPGDMTLGGDALRELGDVQIANLLRACDNRLSEGPGCALYFARFLPGDPQARGLVFRRVAPDQVEVGAVTLRNGRLLSGGTVAGLGGEPGPAWRLRDAHLAALHRGEAVLEPRELQVLRLGDRSLFAHN</sequence>
<dbReference type="InterPro" id="IPR025291">
    <property type="entry name" value="DUF4153"/>
</dbReference>
<keyword evidence="1" id="KW-1133">Transmembrane helix</keyword>
<keyword evidence="3" id="KW-1185">Reference proteome</keyword>
<dbReference type="Proteomes" id="UP000054396">
    <property type="component" value="Unassembled WGS sequence"/>
</dbReference>
<evidence type="ECO:0008006" key="4">
    <source>
        <dbReference type="Google" id="ProtNLM"/>
    </source>
</evidence>
<dbReference type="STRING" id="1685382.AVJ23_00045"/>
<reference evidence="2 3" key="1">
    <citation type="submission" date="2015-12" db="EMBL/GenBank/DDBJ databases">
        <authorList>
            <person name="Shamseldin A."/>
            <person name="Moawad H."/>
            <person name="Abd El-Rahim W.M."/>
            <person name="Sadowsky M.J."/>
        </authorList>
    </citation>
    <scope>NUCLEOTIDE SEQUENCE [LARGE SCALE GENOMIC DNA]</scope>
    <source>
        <strain evidence="2 3">SJ5A-1</strain>
    </source>
</reference>
<feature type="transmembrane region" description="Helical" evidence="1">
    <location>
        <begin position="212"/>
        <end position="231"/>
    </location>
</feature>
<proteinExistence type="predicted"/>
<feature type="transmembrane region" description="Helical" evidence="1">
    <location>
        <begin position="98"/>
        <end position="120"/>
    </location>
</feature>
<feature type="transmembrane region" description="Helical" evidence="1">
    <location>
        <begin position="141"/>
        <end position="160"/>
    </location>
</feature>
<feature type="transmembrane region" description="Helical" evidence="1">
    <location>
        <begin position="42"/>
        <end position="60"/>
    </location>
</feature>
<feature type="transmembrane region" description="Helical" evidence="1">
    <location>
        <begin position="313"/>
        <end position="335"/>
    </location>
</feature>
<keyword evidence="1" id="KW-0472">Membrane</keyword>